<accession>A0A7W3JIB7</accession>
<dbReference type="SUPFAM" id="SSF46689">
    <property type="entry name" value="Homeodomain-like"/>
    <property type="match status" value="1"/>
</dbReference>
<dbReference type="PRINTS" id="PR00455">
    <property type="entry name" value="HTHTETR"/>
</dbReference>
<dbReference type="GO" id="GO:0000976">
    <property type="term" value="F:transcription cis-regulatory region binding"/>
    <property type="evidence" value="ECO:0007669"/>
    <property type="project" value="TreeGrafter"/>
</dbReference>
<dbReference type="AlphaFoldDB" id="A0A7W3JIB7"/>
<proteinExistence type="predicted"/>
<dbReference type="GO" id="GO:0003700">
    <property type="term" value="F:DNA-binding transcription factor activity"/>
    <property type="evidence" value="ECO:0007669"/>
    <property type="project" value="TreeGrafter"/>
</dbReference>
<evidence type="ECO:0000256" key="2">
    <source>
        <dbReference type="ARBA" id="ARBA00023125"/>
    </source>
</evidence>
<dbReference type="InterPro" id="IPR009057">
    <property type="entry name" value="Homeodomain-like_sf"/>
</dbReference>
<organism evidence="6 7">
    <name type="scientific">Frigoribacterium faeni</name>
    <dbReference type="NCBI Taxonomy" id="145483"/>
    <lineage>
        <taxon>Bacteria</taxon>
        <taxon>Bacillati</taxon>
        <taxon>Actinomycetota</taxon>
        <taxon>Actinomycetes</taxon>
        <taxon>Micrococcales</taxon>
        <taxon>Microbacteriaceae</taxon>
        <taxon>Frigoribacterium</taxon>
    </lineage>
</organism>
<dbReference type="PROSITE" id="PS50977">
    <property type="entry name" value="HTH_TETR_2"/>
    <property type="match status" value="1"/>
</dbReference>
<name>A0A7W3JIB7_9MICO</name>
<dbReference type="PANTHER" id="PTHR30055">
    <property type="entry name" value="HTH-TYPE TRANSCRIPTIONAL REGULATOR RUTR"/>
    <property type="match status" value="1"/>
</dbReference>
<dbReference type="EMBL" id="JACGWW010000002">
    <property type="protein sequence ID" value="MBA8813325.1"/>
    <property type="molecule type" value="Genomic_DNA"/>
</dbReference>
<keyword evidence="2 4" id="KW-0238">DNA-binding</keyword>
<reference evidence="6 7" key="1">
    <citation type="submission" date="2020-07" db="EMBL/GenBank/DDBJ databases">
        <title>Sequencing the genomes of 1000 actinobacteria strains.</title>
        <authorList>
            <person name="Klenk H.-P."/>
        </authorList>
    </citation>
    <scope>NUCLEOTIDE SEQUENCE [LARGE SCALE GENOMIC DNA]</scope>
    <source>
        <strain evidence="6 7">DSM 10309</strain>
    </source>
</reference>
<dbReference type="InterPro" id="IPR041347">
    <property type="entry name" value="MftR_C"/>
</dbReference>
<sequence>MSDPSRRPVGRPRRSSAEMLADAAAELFLENGWSGTTVDQIAQRAGVSRGTFFNYFESKADLFWLDLDQSLAGVADLLRGSSETSPVRAVEAALVAVGRAHDPGRVPWALTQTEAMGLGDELVASAAVRFLRLQSSVASFVAEASGGRRDDLMPEVVASALLAAAATAITHWARSGVGRTALGDVIARAVGPVADGLESAEEARRP</sequence>
<evidence type="ECO:0000313" key="6">
    <source>
        <dbReference type="EMBL" id="MBA8813325.1"/>
    </source>
</evidence>
<feature type="DNA-binding region" description="H-T-H motif" evidence="4">
    <location>
        <begin position="37"/>
        <end position="56"/>
    </location>
</feature>
<dbReference type="Pfam" id="PF17754">
    <property type="entry name" value="TetR_C_14"/>
    <property type="match status" value="1"/>
</dbReference>
<feature type="domain" description="HTH tetR-type" evidence="5">
    <location>
        <begin position="14"/>
        <end position="74"/>
    </location>
</feature>
<evidence type="ECO:0000256" key="1">
    <source>
        <dbReference type="ARBA" id="ARBA00023015"/>
    </source>
</evidence>
<evidence type="ECO:0000313" key="7">
    <source>
        <dbReference type="Proteomes" id="UP000522688"/>
    </source>
</evidence>
<keyword evidence="3" id="KW-0804">Transcription</keyword>
<dbReference type="Proteomes" id="UP000522688">
    <property type="component" value="Unassembled WGS sequence"/>
</dbReference>
<evidence type="ECO:0000256" key="3">
    <source>
        <dbReference type="ARBA" id="ARBA00023163"/>
    </source>
</evidence>
<dbReference type="InterPro" id="IPR050109">
    <property type="entry name" value="HTH-type_TetR-like_transc_reg"/>
</dbReference>
<keyword evidence="1" id="KW-0805">Transcription regulation</keyword>
<dbReference type="Pfam" id="PF00440">
    <property type="entry name" value="TetR_N"/>
    <property type="match status" value="1"/>
</dbReference>
<protein>
    <submittedName>
        <fullName evidence="6">AcrR family transcriptional regulator</fullName>
    </submittedName>
</protein>
<dbReference type="InterPro" id="IPR001647">
    <property type="entry name" value="HTH_TetR"/>
</dbReference>
<dbReference type="Gene3D" id="1.10.357.10">
    <property type="entry name" value="Tetracycline Repressor, domain 2"/>
    <property type="match status" value="1"/>
</dbReference>
<dbReference type="Gene3D" id="1.10.10.60">
    <property type="entry name" value="Homeodomain-like"/>
    <property type="match status" value="1"/>
</dbReference>
<gene>
    <name evidence="6" type="ORF">FB463_001574</name>
</gene>
<evidence type="ECO:0000259" key="5">
    <source>
        <dbReference type="PROSITE" id="PS50977"/>
    </source>
</evidence>
<comment type="caution">
    <text evidence="6">The sequence shown here is derived from an EMBL/GenBank/DDBJ whole genome shotgun (WGS) entry which is preliminary data.</text>
</comment>
<evidence type="ECO:0000256" key="4">
    <source>
        <dbReference type="PROSITE-ProRule" id="PRU00335"/>
    </source>
</evidence>
<dbReference type="RefSeq" id="WP_244289849.1">
    <property type="nucleotide sequence ID" value="NZ_BAAAHR010000001.1"/>
</dbReference>
<dbReference type="PANTHER" id="PTHR30055:SF238">
    <property type="entry name" value="MYCOFACTOCIN BIOSYNTHESIS TRANSCRIPTIONAL REGULATOR MFTR-RELATED"/>
    <property type="match status" value="1"/>
</dbReference>